<dbReference type="InterPro" id="IPR044924">
    <property type="entry name" value="HAD-SF_hydro_IA_REG-2-like_cap"/>
</dbReference>
<dbReference type="SFLD" id="SFLDS00003">
    <property type="entry name" value="Haloacid_Dehalogenase"/>
    <property type="match status" value="1"/>
</dbReference>
<sequence length="249" mass="28842">MSAKNLLKHIKVLTFDVHNVLLTVKNGAPNQYARLARQHLGIQSIDESLLRSNFVQAFRTLNTTHPGYGVNTNISSRQWWTLLIEHTFKECHLSSEKIEKLSQIIYDEFAKGELWIKHPEADEVLKELKTKKILGVISNFDERLESLLEQHNLRQYFQFILTPRNCGLYKPQKEIFHHAVNLAQVKSNNNLCHIGDDIKLDYQAARAANCHVLLLTKDEKSKQTLLNEHQNIEKNNVISNLKELLNLFI</sequence>
<dbReference type="GO" id="GO:0005634">
    <property type="term" value="C:nucleus"/>
    <property type="evidence" value="ECO:0007669"/>
    <property type="project" value="TreeGrafter"/>
</dbReference>
<dbReference type="InterPro" id="IPR036412">
    <property type="entry name" value="HAD-like_sf"/>
</dbReference>
<dbReference type="PANTHER" id="PTHR46191:SF2">
    <property type="entry name" value="HALOACID DEHALOGENASE-LIKE HYDROLASE DOMAIN-CONTAINING PROTEIN 3"/>
    <property type="match status" value="1"/>
</dbReference>
<reference evidence="1" key="1">
    <citation type="submission" date="2021-02" db="EMBL/GenBank/DDBJ databases">
        <authorList>
            <person name="Nowell W R."/>
        </authorList>
    </citation>
    <scope>NUCLEOTIDE SEQUENCE</scope>
</reference>
<dbReference type="InterPro" id="IPR006439">
    <property type="entry name" value="HAD-SF_hydro_IA"/>
</dbReference>
<dbReference type="PANTHER" id="PTHR46191">
    <property type="match status" value="1"/>
</dbReference>
<accession>A0A814SBL5</accession>
<dbReference type="SUPFAM" id="SSF56784">
    <property type="entry name" value="HAD-like"/>
    <property type="match status" value="1"/>
</dbReference>
<dbReference type="Pfam" id="PF00702">
    <property type="entry name" value="Hydrolase"/>
    <property type="match status" value="1"/>
</dbReference>
<dbReference type="InterPro" id="IPR011949">
    <property type="entry name" value="HAD-SF_hydro_IA_REG-2-like"/>
</dbReference>
<proteinExistence type="predicted"/>
<dbReference type="EMBL" id="CAJNOI010000161">
    <property type="protein sequence ID" value="CAF1144186.1"/>
    <property type="molecule type" value="Genomic_DNA"/>
</dbReference>
<dbReference type="Proteomes" id="UP000663877">
    <property type="component" value="Unassembled WGS sequence"/>
</dbReference>
<name>A0A814SBL5_9BILA</name>
<keyword evidence="3" id="KW-1185">Reference proteome</keyword>
<dbReference type="InterPro" id="IPR023214">
    <property type="entry name" value="HAD_sf"/>
</dbReference>
<organism evidence="1 4">
    <name type="scientific">Adineta steineri</name>
    <dbReference type="NCBI Taxonomy" id="433720"/>
    <lineage>
        <taxon>Eukaryota</taxon>
        <taxon>Metazoa</taxon>
        <taxon>Spiralia</taxon>
        <taxon>Gnathifera</taxon>
        <taxon>Rotifera</taxon>
        <taxon>Eurotatoria</taxon>
        <taxon>Bdelloidea</taxon>
        <taxon>Adinetida</taxon>
        <taxon>Adinetidae</taxon>
        <taxon>Adineta</taxon>
    </lineage>
</organism>
<dbReference type="Gene3D" id="1.10.150.720">
    <property type="entry name" value="Haloacid dehalogenase-like hydrolase"/>
    <property type="match status" value="1"/>
</dbReference>
<evidence type="ECO:0000313" key="4">
    <source>
        <dbReference type="Proteomes" id="UP000663877"/>
    </source>
</evidence>
<evidence type="ECO:0000313" key="1">
    <source>
        <dbReference type="EMBL" id="CAF1144186.1"/>
    </source>
</evidence>
<dbReference type="Gene3D" id="3.40.50.1000">
    <property type="entry name" value="HAD superfamily/HAD-like"/>
    <property type="match status" value="1"/>
</dbReference>
<dbReference type="AlphaFoldDB" id="A0A814SBL5"/>
<dbReference type="NCBIfam" id="TIGR01549">
    <property type="entry name" value="HAD-SF-IA-v1"/>
    <property type="match status" value="1"/>
</dbReference>
<dbReference type="InterPro" id="IPR051828">
    <property type="entry name" value="HAD-like_hydrolase_domain"/>
</dbReference>
<dbReference type="EMBL" id="CAJNOM010002025">
    <property type="protein sequence ID" value="CAF1624905.1"/>
    <property type="molecule type" value="Genomic_DNA"/>
</dbReference>
<gene>
    <name evidence="1" type="ORF">BJG266_LOCUS23719</name>
    <name evidence="2" type="ORF">QVE165_LOCUS56330</name>
</gene>
<dbReference type="OrthoDB" id="444127at2759"/>
<dbReference type="NCBIfam" id="TIGR02252">
    <property type="entry name" value="DREG-2"/>
    <property type="match status" value="1"/>
</dbReference>
<evidence type="ECO:0000313" key="2">
    <source>
        <dbReference type="EMBL" id="CAF1624905.1"/>
    </source>
</evidence>
<dbReference type="Proteomes" id="UP000663832">
    <property type="component" value="Unassembled WGS sequence"/>
</dbReference>
<dbReference type="SFLD" id="SFLDG01129">
    <property type="entry name" value="C1.5:_HAD__Beta-PGM__Phosphata"/>
    <property type="match status" value="1"/>
</dbReference>
<evidence type="ECO:0000313" key="3">
    <source>
        <dbReference type="Proteomes" id="UP000663832"/>
    </source>
</evidence>
<comment type="caution">
    <text evidence="1">The sequence shown here is derived from an EMBL/GenBank/DDBJ whole genome shotgun (WGS) entry which is preliminary data.</text>
</comment>
<protein>
    <submittedName>
        <fullName evidence="1">Uncharacterized protein</fullName>
    </submittedName>
</protein>